<reference evidence="1" key="2">
    <citation type="journal article" date="2015" name="Fish Shellfish Immunol.">
        <title>Early steps in the European eel (Anguilla anguilla)-Vibrio vulnificus interaction in the gills: Role of the RtxA13 toxin.</title>
        <authorList>
            <person name="Callol A."/>
            <person name="Pajuelo D."/>
            <person name="Ebbesson L."/>
            <person name="Teles M."/>
            <person name="MacKenzie S."/>
            <person name="Amaro C."/>
        </authorList>
    </citation>
    <scope>NUCLEOTIDE SEQUENCE</scope>
</reference>
<protein>
    <submittedName>
        <fullName evidence="1">Uncharacterized protein</fullName>
    </submittedName>
</protein>
<proteinExistence type="predicted"/>
<evidence type="ECO:0000313" key="1">
    <source>
        <dbReference type="EMBL" id="JAH86671.1"/>
    </source>
</evidence>
<accession>A0A0E9W8M7</accession>
<reference evidence="1" key="1">
    <citation type="submission" date="2014-11" db="EMBL/GenBank/DDBJ databases">
        <authorList>
            <person name="Amaro Gonzalez C."/>
        </authorList>
    </citation>
    <scope>NUCLEOTIDE SEQUENCE</scope>
</reference>
<dbReference type="AlphaFoldDB" id="A0A0E9W8M7"/>
<organism evidence="1">
    <name type="scientific">Anguilla anguilla</name>
    <name type="common">European freshwater eel</name>
    <name type="synonym">Muraena anguilla</name>
    <dbReference type="NCBI Taxonomy" id="7936"/>
    <lineage>
        <taxon>Eukaryota</taxon>
        <taxon>Metazoa</taxon>
        <taxon>Chordata</taxon>
        <taxon>Craniata</taxon>
        <taxon>Vertebrata</taxon>
        <taxon>Euteleostomi</taxon>
        <taxon>Actinopterygii</taxon>
        <taxon>Neopterygii</taxon>
        <taxon>Teleostei</taxon>
        <taxon>Anguilliformes</taxon>
        <taxon>Anguillidae</taxon>
        <taxon>Anguilla</taxon>
    </lineage>
</organism>
<dbReference type="EMBL" id="GBXM01021906">
    <property type="protein sequence ID" value="JAH86671.1"/>
    <property type="molecule type" value="Transcribed_RNA"/>
</dbReference>
<sequence length="32" mass="3653">MSINYCAQLEMVHTHGLLPVTHSVTNIMAFFF</sequence>
<name>A0A0E9W8M7_ANGAN</name>